<evidence type="ECO:0000259" key="3">
    <source>
        <dbReference type="Pfam" id="PF01814"/>
    </source>
</evidence>
<dbReference type="Pfam" id="PF01814">
    <property type="entry name" value="Hemerythrin"/>
    <property type="match status" value="1"/>
</dbReference>
<evidence type="ECO:0000256" key="2">
    <source>
        <dbReference type="SAM" id="MobiDB-lite"/>
    </source>
</evidence>
<dbReference type="AlphaFoldDB" id="A0A7Y6NLT6"/>
<dbReference type="CDD" id="cd12108">
    <property type="entry name" value="Hr-like"/>
    <property type="match status" value="1"/>
</dbReference>
<feature type="domain" description="Hemerythrin-like" evidence="3">
    <location>
        <begin position="88"/>
        <end position="210"/>
    </location>
</feature>
<feature type="coiled-coil region" evidence="1">
    <location>
        <begin position="99"/>
        <end position="126"/>
    </location>
</feature>
<keyword evidence="5" id="KW-1185">Reference proteome</keyword>
<dbReference type="PANTHER" id="PTHR35585">
    <property type="entry name" value="HHE DOMAIN PROTEIN (AFU_ORTHOLOGUE AFUA_4G00730)"/>
    <property type="match status" value="1"/>
</dbReference>
<dbReference type="EMBL" id="JABWMJ010000003">
    <property type="protein sequence ID" value="NUZ05566.1"/>
    <property type="molecule type" value="Genomic_DNA"/>
</dbReference>
<proteinExistence type="predicted"/>
<evidence type="ECO:0000313" key="5">
    <source>
        <dbReference type="Proteomes" id="UP000529637"/>
    </source>
</evidence>
<dbReference type="RefSeq" id="WP_176067650.1">
    <property type="nucleotide sequence ID" value="NZ_JABWMJ010000003.1"/>
</dbReference>
<dbReference type="Proteomes" id="UP000529637">
    <property type="component" value="Unassembled WGS sequence"/>
</dbReference>
<feature type="compositionally biased region" description="Low complexity" evidence="2">
    <location>
        <begin position="15"/>
        <end position="30"/>
    </location>
</feature>
<protein>
    <submittedName>
        <fullName evidence="4">Hemerythrin domain-containing protein</fullName>
    </submittedName>
</protein>
<name>A0A7Y6NLT6_9BURK</name>
<sequence>MATAKKAAAKKSPAKKTTPAKKTSASAKKAAPAKKADSTRNTGATAVKKAAPAKKALAAKKAPAKKAAARKTAAKSVTELLARGPLDAVKLLTADHREVRQLFDQYEELADREAEATERKQLAERVCKMLEVHAQIEEEIFYPAAREALSDDDEDLLDEAKVEHDSAKDLIAQIRAMEPDQDLYDAKVKVLGEYVQHHVEEEETEMFPKCRRRKMDLGELGERLAERRGVLLGDAVTGGSGSSSGGVTAVFGATAGQVE</sequence>
<feature type="compositionally biased region" description="Low complexity" evidence="2">
    <location>
        <begin position="44"/>
        <end position="61"/>
    </location>
</feature>
<gene>
    <name evidence="4" type="ORF">HQN59_07295</name>
</gene>
<reference evidence="4 5" key="1">
    <citation type="submission" date="2020-06" db="EMBL/GenBank/DDBJ databases">
        <title>Schlegella sp. ID0723 isolated from air conditioner.</title>
        <authorList>
            <person name="Kim D.Y."/>
            <person name="Kim D.-U."/>
        </authorList>
    </citation>
    <scope>NUCLEOTIDE SEQUENCE [LARGE SCALE GENOMIC DNA]</scope>
    <source>
        <strain evidence="4 5">ID0723</strain>
    </source>
</reference>
<dbReference type="PANTHER" id="PTHR35585:SF1">
    <property type="entry name" value="HHE DOMAIN PROTEIN (AFU_ORTHOLOGUE AFUA_4G00730)"/>
    <property type="match status" value="1"/>
</dbReference>
<keyword evidence="1" id="KW-0175">Coiled coil</keyword>
<feature type="region of interest" description="Disordered" evidence="2">
    <location>
        <begin position="1"/>
        <end position="74"/>
    </location>
</feature>
<evidence type="ECO:0000313" key="4">
    <source>
        <dbReference type="EMBL" id="NUZ05566.1"/>
    </source>
</evidence>
<organism evidence="4 5">
    <name type="scientific">Piscinibacter koreensis</name>
    <dbReference type="NCBI Taxonomy" id="2742824"/>
    <lineage>
        <taxon>Bacteria</taxon>
        <taxon>Pseudomonadati</taxon>
        <taxon>Pseudomonadota</taxon>
        <taxon>Betaproteobacteria</taxon>
        <taxon>Burkholderiales</taxon>
        <taxon>Sphaerotilaceae</taxon>
        <taxon>Piscinibacter</taxon>
    </lineage>
</organism>
<accession>A0A7Y6NLT6</accession>
<dbReference type="Gene3D" id="1.20.120.520">
    <property type="entry name" value="nmb1532 protein domain like"/>
    <property type="match status" value="1"/>
</dbReference>
<feature type="compositionally biased region" description="Basic residues" evidence="2">
    <location>
        <begin position="62"/>
        <end position="73"/>
    </location>
</feature>
<evidence type="ECO:0000256" key="1">
    <source>
        <dbReference type="SAM" id="Coils"/>
    </source>
</evidence>
<comment type="caution">
    <text evidence="4">The sequence shown here is derived from an EMBL/GenBank/DDBJ whole genome shotgun (WGS) entry which is preliminary data.</text>
</comment>
<dbReference type="InterPro" id="IPR012312">
    <property type="entry name" value="Hemerythrin-like"/>
</dbReference>